<dbReference type="InParanoid" id="A0A2S8SU74"/>
<organism evidence="1 2">
    <name type="scientific">Abditibacterium utsteinense</name>
    <dbReference type="NCBI Taxonomy" id="1960156"/>
    <lineage>
        <taxon>Bacteria</taxon>
        <taxon>Pseudomonadati</taxon>
        <taxon>Abditibacteriota</taxon>
        <taxon>Abditibacteriia</taxon>
        <taxon>Abditibacteriales</taxon>
        <taxon>Abditibacteriaceae</taxon>
        <taxon>Abditibacterium</taxon>
    </lineage>
</organism>
<evidence type="ECO:0000313" key="1">
    <source>
        <dbReference type="EMBL" id="PQV64353.1"/>
    </source>
</evidence>
<dbReference type="AlphaFoldDB" id="A0A2S8SU74"/>
<gene>
    <name evidence="1" type="ORF">B1R32_10534</name>
</gene>
<dbReference type="Proteomes" id="UP000237684">
    <property type="component" value="Unassembled WGS sequence"/>
</dbReference>
<comment type="caution">
    <text evidence="1">The sequence shown here is derived from an EMBL/GenBank/DDBJ whole genome shotgun (WGS) entry which is preliminary data.</text>
</comment>
<accession>A0A2S8SU74</accession>
<protein>
    <submittedName>
        <fullName evidence="1">Uncharacterized protein</fullName>
    </submittedName>
</protein>
<proteinExistence type="predicted"/>
<sequence>MRFLKVGSGVAEEQIGVRFLLKVDFLALQKFLGATQIGMRAKK</sequence>
<reference evidence="1 2" key="1">
    <citation type="journal article" date="2018" name="Syst. Appl. Microbiol.">
        <title>Abditibacterium utsteinense sp. nov., the first cultivated member of candidate phylum FBP, isolated from ice-free Antarctic soil samples.</title>
        <authorList>
            <person name="Tahon G."/>
            <person name="Tytgat B."/>
            <person name="Lebbe L."/>
            <person name="Carlier A."/>
            <person name="Willems A."/>
        </authorList>
    </citation>
    <scope>NUCLEOTIDE SEQUENCE [LARGE SCALE GENOMIC DNA]</scope>
    <source>
        <strain evidence="1 2">LMG 29911</strain>
    </source>
</reference>
<dbReference type="EMBL" id="NIGF01000005">
    <property type="protein sequence ID" value="PQV64353.1"/>
    <property type="molecule type" value="Genomic_DNA"/>
</dbReference>
<evidence type="ECO:0000313" key="2">
    <source>
        <dbReference type="Proteomes" id="UP000237684"/>
    </source>
</evidence>
<name>A0A2S8SU74_9BACT</name>
<keyword evidence="2" id="KW-1185">Reference proteome</keyword>